<evidence type="ECO:0000259" key="6">
    <source>
        <dbReference type="Pfam" id="PF04542"/>
    </source>
</evidence>
<dbReference type="NCBIfam" id="TIGR02937">
    <property type="entry name" value="sigma70-ECF"/>
    <property type="match status" value="1"/>
</dbReference>
<dbReference type="EMBL" id="JADBEC010000001">
    <property type="protein sequence ID" value="MBE1505931.1"/>
    <property type="molecule type" value="Genomic_DNA"/>
</dbReference>
<evidence type="ECO:0000256" key="2">
    <source>
        <dbReference type="ARBA" id="ARBA00023015"/>
    </source>
</evidence>
<evidence type="ECO:0000259" key="7">
    <source>
        <dbReference type="Pfam" id="PF08281"/>
    </source>
</evidence>
<dbReference type="Gene3D" id="1.10.10.10">
    <property type="entry name" value="Winged helix-like DNA-binding domain superfamily/Winged helix DNA-binding domain"/>
    <property type="match status" value="1"/>
</dbReference>
<dbReference type="SUPFAM" id="SSF88659">
    <property type="entry name" value="Sigma3 and sigma4 domains of RNA polymerase sigma factors"/>
    <property type="match status" value="1"/>
</dbReference>
<dbReference type="InterPro" id="IPR013324">
    <property type="entry name" value="RNA_pol_sigma_r3/r4-like"/>
</dbReference>
<sequence length="170" mass="18785">MRQPATTTDIRRDLVGLLPRLRRFAITLAGETAAADELVQAVCLRAISKGHQWNGEGRLESWIYTLARQQWADDSRKRKPRPVARGNVTDIRDAIRDRTAAVDTDALHRMLAEMPEGVASIFVLIDVEGHSYQQAAEIMGIAIGSIAGQLATARLHFAALSGHNPPVHRY</sequence>
<evidence type="ECO:0000313" key="8">
    <source>
        <dbReference type="EMBL" id="MBE1505931.1"/>
    </source>
</evidence>
<evidence type="ECO:0000256" key="4">
    <source>
        <dbReference type="ARBA" id="ARBA00023125"/>
    </source>
</evidence>
<dbReference type="InterPro" id="IPR013325">
    <property type="entry name" value="RNA_pol_sigma_r2"/>
</dbReference>
<dbReference type="RefSeq" id="WP_192729713.1">
    <property type="nucleotide sequence ID" value="NZ_BAAAVL010000005.1"/>
</dbReference>
<comment type="caution">
    <text evidence="8">The sequence shown here is derived from an EMBL/GenBank/DDBJ whole genome shotgun (WGS) entry which is preliminary data.</text>
</comment>
<dbReference type="Pfam" id="PF04542">
    <property type="entry name" value="Sigma70_r2"/>
    <property type="match status" value="1"/>
</dbReference>
<protein>
    <submittedName>
        <fullName evidence="8">RNA polymerase sigma-70 factor (ECF subfamily)</fullName>
    </submittedName>
</protein>
<dbReference type="InterPro" id="IPR014284">
    <property type="entry name" value="RNA_pol_sigma-70_dom"/>
</dbReference>
<proteinExistence type="inferred from homology"/>
<dbReference type="SUPFAM" id="SSF88946">
    <property type="entry name" value="Sigma2 domain of RNA polymerase sigma factors"/>
    <property type="match status" value="1"/>
</dbReference>
<evidence type="ECO:0000256" key="1">
    <source>
        <dbReference type="ARBA" id="ARBA00010641"/>
    </source>
</evidence>
<feature type="domain" description="RNA polymerase sigma-70 region 2" evidence="6">
    <location>
        <begin position="18"/>
        <end position="79"/>
    </location>
</feature>
<dbReference type="Proteomes" id="UP000620262">
    <property type="component" value="Unassembled WGS sequence"/>
</dbReference>
<dbReference type="InterPro" id="IPR007627">
    <property type="entry name" value="RNA_pol_sigma70_r2"/>
</dbReference>
<keyword evidence="2" id="KW-0805">Transcription regulation</keyword>
<evidence type="ECO:0000256" key="5">
    <source>
        <dbReference type="ARBA" id="ARBA00023163"/>
    </source>
</evidence>
<accession>A0ABR9IRV9</accession>
<dbReference type="Gene3D" id="1.10.1740.10">
    <property type="match status" value="1"/>
</dbReference>
<name>A0ABR9IRV9_RHIVS</name>
<dbReference type="InterPro" id="IPR036388">
    <property type="entry name" value="WH-like_DNA-bd_sf"/>
</dbReference>
<organism evidence="8 9">
    <name type="scientific">Rhizobium viscosum</name>
    <name type="common">Arthrobacter viscosus</name>
    <dbReference type="NCBI Taxonomy" id="1673"/>
    <lineage>
        <taxon>Bacteria</taxon>
        <taxon>Pseudomonadati</taxon>
        <taxon>Pseudomonadota</taxon>
        <taxon>Alphaproteobacteria</taxon>
        <taxon>Hyphomicrobiales</taxon>
        <taxon>Rhizobiaceae</taxon>
        <taxon>Rhizobium/Agrobacterium group</taxon>
        <taxon>Rhizobium</taxon>
    </lineage>
</organism>
<keyword evidence="5" id="KW-0804">Transcription</keyword>
<keyword evidence="3" id="KW-0731">Sigma factor</keyword>
<evidence type="ECO:0000256" key="3">
    <source>
        <dbReference type="ARBA" id="ARBA00023082"/>
    </source>
</evidence>
<keyword evidence="4" id="KW-0238">DNA-binding</keyword>
<keyword evidence="9" id="KW-1185">Reference proteome</keyword>
<dbReference type="Pfam" id="PF08281">
    <property type="entry name" value="Sigma70_r4_2"/>
    <property type="match status" value="1"/>
</dbReference>
<gene>
    <name evidence="8" type="ORF">H4W29_003112</name>
</gene>
<evidence type="ECO:0000313" key="9">
    <source>
        <dbReference type="Proteomes" id="UP000620262"/>
    </source>
</evidence>
<dbReference type="PANTHER" id="PTHR43133">
    <property type="entry name" value="RNA POLYMERASE ECF-TYPE SIGMA FACTO"/>
    <property type="match status" value="1"/>
</dbReference>
<dbReference type="InterPro" id="IPR013249">
    <property type="entry name" value="RNA_pol_sigma70_r4_t2"/>
</dbReference>
<dbReference type="InterPro" id="IPR039425">
    <property type="entry name" value="RNA_pol_sigma-70-like"/>
</dbReference>
<dbReference type="PANTHER" id="PTHR43133:SF8">
    <property type="entry name" value="RNA POLYMERASE SIGMA FACTOR HI_1459-RELATED"/>
    <property type="match status" value="1"/>
</dbReference>
<comment type="similarity">
    <text evidence="1">Belongs to the sigma-70 factor family. ECF subfamily.</text>
</comment>
<reference evidence="8 9" key="1">
    <citation type="submission" date="2020-10" db="EMBL/GenBank/DDBJ databases">
        <title>Sequencing the genomes of 1000 actinobacteria strains.</title>
        <authorList>
            <person name="Klenk H.-P."/>
        </authorList>
    </citation>
    <scope>NUCLEOTIDE SEQUENCE [LARGE SCALE GENOMIC DNA]</scope>
    <source>
        <strain evidence="8 9">DSM 7307</strain>
    </source>
</reference>
<feature type="domain" description="RNA polymerase sigma factor 70 region 4 type 2" evidence="7">
    <location>
        <begin position="105"/>
        <end position="156"/>
    </location>
</feature>